<dbReference type="InterPro" id="IPR013126">
    <property type="entry name" value="Hsp_70_fam"/>
</dbReference>
<evidence type="ECO:0000256" key="2">
    <source>
        <dbReference type="ARBA" id="ARBA00022840"/>
    </source>
</evidence>
<dbReference type="Gene3D" id="2.60.34.10">
    <property type="entry name" value="Substrate Binding Domain Of DNAk, Chain A, domain 1"/>
    <property type="match status" value="1"/>
</dbReference>
<dbReference type="SUPFAM" id="SSF100920">
    <property type="entry name" value="Heat shock protein 70kD (HSP70), peptide-binding domain"/>
    <property type="match status" value="1"/>
</dbReference>
<dbReference type="EMBL" id="JBITRD010000013">
    <property type="protein sequence ID" value="MFI7846547.1"/>
    <property type="molecule type" value="Genomic_DNA"/>
</dbReference>
<keyword evidence="2" id="KW-0067">ATP-binding</keyword>
<evidence type="ECO:0000313" key="6">
    <source>
        <dbReference type="Proteomes" id="UP001614216"/>
    </source>
</evidence>
<reference evidence="5 6" key="1">
    <citation type="submission" date="2024-08" db="EMBL/GenBank/DDBJ databases">
        <authorList>
            <person name="Vancuren S.J."/>
            <person name="Allen-Vercoe E."/>
        </authorList>
    </citation>
    <scope>NUCLEOTIDE SEQUENCE [LARGE SCALE GENOMIC DNA]</scope>
    <source>
        <strain evidence="5 6">16-6-I_42_FAA</strain>
    </source>
</reference>
<evidence type="ECO:0000256" key="4">
    <source>
        <dbReference type="SAM" id="Coils"/>
    </source>
</evidence>
<dbReference type="Gene3D" id="3.90.640.10">
    <property type="entry name" value="Actin, Chain A, domain 4"/>
    <property type="match status" value="1"/>
</dbReference>
<evidence type="ECO:0000256" key="3">
    <source>
        <dbReference type="ARBA" id="ARBA00023186"/>
    </source>
</evidence>
<gene>
    <name evidence="5" type="ORF">ACIF0M_13675</name>
</gene>
<accession>A0ABW8B1P5</accession>
<sequence>MGTEDAKKTSRLKLAIDIGHENVVVAVYNQSAERAECIATRDGGYQFSSSVYFESNEHCIVGDVAKSQINIEPEKVAQHYKKELGTTKTIPIAADGQTPKLYTPEQLTALTIKEAMVNVEREYGKEAVKNAEITVMVPAAFGTTRREAVCRAAEIAGLPRIERLFDEPMAGLTSYIESLKGETKAEKVDETVLLVDIGSSTSDYFAAECKGNRIRPILKDGDLNLGGEDFTNALTEHCKKKLNWPSEAEQQKLDQAQKRRLKQEETMLTAAVETSKKRLSRQERDQAVITLNGKPVLMENTREELDACTQHLKKRQERNLKKVKENLGNTRIDVVVLTGGGSCMVQTKETVKKIFPEAVVKEHDHLYAVAKGGALYANAPDQFKMIGKSYGLRVKTQSGKYKLNNIIAAIDSCPVEKTKVYETEADCQESVRLKVYESSSVITYMDEIDGRFEAEFLGDCRLLLPPDLKKGSSIEVKFRLDKNGVLKVHGQEPASGRSIHAVFRSEKAISYRPAEEQKEEIKTYLKSLEE</sequence>
<dbReference type="PANTHER" id="PTHR45639:SF34">
    <property type="entry name" value="CHAPERONE PROTEIN DNAK"/>
    <property type="match status" value="1"/>
</dbReference>
<keyword evidence="4" id="KW-0175">Coiled coil</keyword>
<comment type="caution">
    <text evidence="5">The sequence shown here is derived from an EMBL/GenBank/DDBJ whole genome shotgun (WGS) entry which is preliminary data.</text>
</comment>
<dbReference type="PRINTS" id="PR00301">
    <property type="entry name" value="HEATSHOCK70"/>
</dbReference>
<organism evidence="5 6">
    <name type="scientific">Dorea amylophila</name>
    <dbReference type="NCBI Taxonomy" id="2981789"/>
    <lineage>
        <taxon>Bacteria</taxon>
        <taxon>Bacillati</taxon>
        <taxon>Bacillota</taxon>
        <taxon>Clostridia</taxon>
        <taxon>Lachnospirales</taxon>
        <taxon>Lachnospiraceae</taxon>
        <taxon>Dorea</taxon>
    </lineage>
</organism>
<dbReference type="RefSeq" id="WP_396570382.1">
    <property type="nucleotide sequence ID" value="NZ_JBITRD010000013.1"/>
</dbReference>
<keyword evidence="6" id="KW-1185">Reference proteome</keyword>
<dbReference type="InterPro" id="IPR043129">
    <property type="entry name" value="ATPase_NBD"/>
</dbReference>
<keyword evidence="3" id="KW-0143">Chaperone</keyword>
<evidence type="ECO:0000256" key="1">
    <source>
        <dbReference type="ARBA" id="ARBA00022741"/>
    </source>
</evidence>
<dbReference type="Gene3D" id="3.30.420.40">
    <property type="match status" value="2"/>
</dbReference>
<feature type="coiled-coil region" evidence="4">
    <location>
        <begin position="298"/>
        <end position="333"/>
    </location>
</feature>
<evidence type="ECO:0000313" key="5">
    <source>
        <dbReference type="EMBL" id="MFI7846547.1"/>
    </source>
</evidence>
<dbReference type="Proteomes" id="UP001614216">
    <property type="component" value="Unassembled WGS sequence"/>
</dbReference>
<name>A0ABW8B1P5_9FIRM</name>
<keyword evidence="1" id="KW-0547">Nucleotide-binding</keyword>
<proteinExistence type="predicted"/>
<dbReference type="SUPFAM" id="SSF53067">
    <property type="entry name" value="Actin-like ATPase domain"/>
    <property type="match status" value="2"/>
</dbReference>
<protein>
    <submittedName>
        <fullName evidence="5">Hsp70 family protein</fullName>
    </submittedName>
</protein>
<dbReference type="Pfam" id="PF00012">
    <property type="entry name" value="HSP70"/>
    <property type="match status" value="1"/>
</dbReference>
<dbReference type="InterPro" id="IPR029047">
    <property type="entry name" value="HSP70_peptide-bd_sf"/>
</dbReference>
<dbReference type="PANTHER" id="PTHR45639">
    <property type="entry name" value="HSC70CB, ISOFORM G-RELATED"/>
    <property type="match status" value="1"/>
</dbReference>